<evidence type="ECO:0000313" key="1">
    <source>
        <dbReference type="EMBL" id="PNX87190.1"/>
    </source>
</evidence>
<dbReference type="PANTHER" id="PTHR33697">
    <property type="entry name" value="T17B22.17 PROTEIN-RELATED"/>
    <property type="match status" value="1"/>
</dbReference>
<reference evidence="1 2" key="1">
    <citation type="journal article" date="2014" name="Am. J. Bot.">
        <title>Genome assembly and annotation for red clover (Trifolium pratense; Fabaceae).</title>
        <authorList>
            <person name="Istvanek J."/>
            <person name="Jaros M."/>
            <person name="Krenek A."/>
            <person name="Repkova J."/>
        </authorList>
    </citation>
    <scope>NUCLEOTIDE SEQUENCE [LARGE SCALE GENOMIC DNA]</scope>
    <source>
        <strain evidence="2">cv. Tatra</strain>
        <tissue evidence="1">Young leaves</tissue>
    </source>
</reference>
<dbReference type="PANTHER" id="PTHR33697:SF5">
    <property type="entry name" value="PWWP DOMAIN-CONTAINING PROTEIN-RELATED"/>
    <property type="match status" value="1"/>
</dbReference>
<feature type="non-terminal residue" evidence="1">
    <location>
        <position position="75"/>
    </location>
</feature>
<dbReference type="AlphaFoldDB" id="A0A2K3M8S5"/>
<protein>
    <submittedName>
        <fullName evidence="1">PWWP domain-containing protein</fullName>
    </submittedName>
</protein>
<dbReference type="Proteomes" id="UP000236291">
    <property type="component" value="Unassembled WGS sequence"/>
</dbReference>
<name>A0A2K3M8S5_TRIPR</name>
<dbReference type="STRING" id="57577.A0A2K3M8S5"/>
<comment type="caution">
    <text evidence="1">The sequence shown here is derived from an EMBL/GenBank/DDBJ whole genome shotgun (WGS) entry which is preliminary data.</text>
</comment>
<dbReference type="EMBL" id="ASHM01053221">
    <property type="protein sequence ID" value="PNX87190.1"/>
    <property type="molecule type" value="Genomic_DNA"/>
</dbReference>
<dbReference type="InterPro" id="IPR044679">
    <property type="entry name" value="PWWP2-like"/>
</dbReference>
<reference evidence="1 2" key="2">
    <citation type="journal article" date="2017" name="Front. Plant Sci.">
        <title>Gene Classification and Mining of Molecular Markers Useful in Red Clover (Trifolium pratense) Breeding.</title>
        <authorList>
            <person name="Istvanek J."/>
            <person name="Dluhosova J."/>
            <person name="Dluhos P."/>
            <person name="Patkova L."/>
            <person name="Nedelnik J."/>
            <person name="Repkova J."/>
        </authorList>
    </citation>
    <scope>NUCLEOTIDE SEQUENCE [LARGE SCALE GENOMIC DNA]</scope>
    <source>
        <strain evidence="2">cv. Tatra</strain>
        <tissue evidence="1">Young leaves</tissue>
    </source>
</reference>
<sequence length="75" mass="8796">MKVMRRGQEEEEMDGLSALLLGRENAIVEFDGCIERLESAKGMPLKKREKYACREDVILHALELERQMLKKQYKL</sequence>
<evidence type="ECO:0000313" key="2">
    <source>
        <dbReference type="Proteomes" id="UP000236291"/>
    </source>
</evidence>
<organism evidence="1 2">
    <name type="scientific">Trifolium pratense</name>
    <name type="common">Red clover</name>
    <dbReference type="NCBI Taxonomy" id="57577"/>
    <lineage>
        <taxon>Eukaryota</taxon>
        <taxon>Viridiplantae</taxon>
        <taxon>Streptophyta</taxon>
        <taxon>Embryophyta</taxon>
        <taxon>Tracheophyta</taxon>
        <taxon>Spermatophyta</taxon>
        <taxon>Magnoliopsida</taxon>
        <taxon>eudicotyledons</taxon>
        <taxon>Gunneridae</taxon>
        <taxon>Pentapetalae</taxon>
        <taxon>rosids</taxon>
        <taxon>fabids</taxon>
        <taxon>Fabales</taxon>
        <taxon>Fabaceae</taxon>
        <taxon>Papilionoideae</taxon>
        <taxon>50 kb inversion clade</taxon>
        <taxon>NPAAA clade</taxon>
        <taxon>Hologalegina</taxon>
        <taxon>IRL clade</taxon>
        <taxon>Trifolieae</taxon>
        <taxon>Trifolium</taxon>
    </lineage>
</organism>
<proteinExistence type="predicted"/>
<accession>A0A2K3M8S5</accession>
<gene>
    <name evidence="1" type="ORF">L195_g043276</name>
</gene>